<reference evidence="4" key="1">
    <citation type="submission" date="2020-12" db="EMBL/GenBank/DDBJ databases">
        <title>Hymenobacter sp.</title>
        <authorList>
            <person name="Kim M.K."/>
        </authorList>
    </citation>
    <scope>NUCLEOTIDE SEQUENCE [LARGE SCALE GENOMIC DNA]</scope>
    <source>
        <strain evidence="4">BT325</strain>
    </source>
</reference>
<dbReference type="EMBL" id="JAELXT010000005">
    <property type="protein sequence ID" value="MBJ6125235.1"/>
    <property type="molecule type" value="Genomic_DNA"/>
</dbReference>
<evidence type="ECO:0000259" key="2">
    <source>
        <dbReference type="Pfam" id="PF16998"/>
    </source>
</evidence>
<feature type="domain" description="Surface antigen" evidence="2">
    <location>
        <begin position="179"/>
        <end position="243"/>
    </location>
</feature>
<feature type="chain" id="PRO_5045126451" description="Surface antigen domain-containing protein" evidence="1">
    <location>
        <begin position="26"/>
        <end position="246"/>
    </location>
</feature>
<sequence length="246" mass="24974">MRRASTGFGIVAIGLILAACNQTGAGSTALGVASALDPTGLSGVAMDLAEAEDDSSQADFSAMAPRLKDIAAGDTSGPNYMAPVDREIAATMARQSAKMAQSAAQAGIDAALTGGMSLSGSAASLAMRGAGNAMMAGQLAGIRAQASADVAKAEAQRQAQQLVPDADRPLEAQAVLSILEGGAGNSAAWRNPATGASGKVTLKSMDKRMFGGLDCRSFLREWRSGATVRKGDMLACRSRGEWYALS</sequence>
<accession>A0ABS0XZP2</accession>
<dbReference type="PROSITE" id="PS51257">
    <property type="entry name" value="PROKAR_LIPOPROTEIN"/>
    <property type="match status" value="1"/>
</dbReference>
<evidence type="ECO:0000313" key="3">
    <source>
        <dbReference type="EMBL" id="MBJ6125235.1"/>
    </source>
</evidence>
<keyword evidence="1" id="KW-0732">Signal</keyword>
<name>A0ABS0XZP2_9HYPH</name>
<evidence type="ECO:0000256" key="1">
    <source>
        <dbReference type="SAM" id="SignalP"/>
    </source>
</evidence>
<keyword evidence="4" id="KW-1185">Reference proteome</keyword>
<dbReference type="RefSeq" id="WP_199047930.1">
    <property type="nucleotide sequence ID" value="NZ_JAELXT010000005.1"/>
</dbReference>
<proteinExistence type="predicted"/>
<feature type="signal peptide" evidence="1">
    <location>
        <begin position="1"/>
        <end position="25"/>
    </location>
</feature>
<dbReference type="Pfam" id="PF16998">
    <property type="entry name" value="17kDa_Anti_2"/>
    <property type="match status" value="1"/>
</dbReference>
<gene>
    <name evidence="3" type="ORF">JAO75_07415</name>
</gene>
<comment type="caution">
    <text evidence="3">The sequence shown here is derived from an EMBL/GenBank/DDBJ whole genome shotgun (WGS) entry which is preliminary data.</text>
</comment>
<protein>
    <recommendedName>
        <fullName evidence="2">Surface antigen domain-containing protein</fullName>
    </recommendedName>
</protein>
<evidence type="ECO:0000313" key="4">
    <source>
        <dbReference type="Proteomes" id="UP000620670"/>
    </source>
</evidence>
<dbReference type="InterPro" id="IPR032635">
    <property type="entry name" value="Anti_2"/>
</dbReference>
<dbReference type="Proteomes" id="UP000620670">
    <property type="component" value="Unassembled WGS sequence"/>
</dbReference>
<organism evidence="3 4">
    <name type="scientific">Microvirga splendida</name>
    <dbReference type="NCBI Taxonomy" id="2795727"/>
    <lineage>
        <taxon>Bacteria</taxon>
        <taxon>Pseudomonadati</taxon>
        <taxon>Pseudomonadota</taxon>
        <taxon>Alphaproteobacteria</taxon>
        <taxon>Hyphomicrobiales</taxon>
        <taxon>Methylobacteriaceae</taxon>
        <taxon>Microvirga</taxon>
    </lineage>
</organism>